<feature type="domain" description="Serine aminopeptidase S33" evidence="1">
    <location>
        <begin position="83"/>
        <end position="214"/>
    </location>
</feature>
<organism evidence="2 3">
    <name type="scientific">Pelagomonas calceolata</name>
    <dbReference type="NCBI Taxonomy" id="35677"/>
    <lineage>
        <taxon>Eukaryota</taxon>
        <taxon>Sar</taxon>
        <taxon>Stramenopiles</taxon>
        <taxon>Ochrophyta</taxon>
        <taxon>Pelagophyceae</taxon>
        <taxon>Pelagomonadales</taxon>
        <taxon>Pelagomonadaceae</taxon>
        <taxon>Pelagomonas</taxon>
    </lineage>
</organism>
<dbReference type="Pfam" id="PF12146">
    <property type="entry name" value="Hydrolase_4"/>
    <property type="match status" value="1"/>
</dbReference>
<reference evidence="2" key="1">
    <citation type="submission" date="2021-11" db="EMBL/GenBank/DDBJ databases">
        <authorList>
            <consortium name="Genoscope - CEA"/>
            <person name="William W."/>
        </authorList>
    </citation>
    <scope>NUCLEOTIDE SEQUENCE</scope>
</reference>
<evidence type="ECO:0000259" key="1">
    <source>
        <dbReference type="Pfam" id="PF12146"/>
    </source>
</evidence>
<dbReference type="Gene3D" id="3.40.50.1820">
    <property type="entry name" value="alpha/beta hydrolase"/>
    <property type="match status" value="1"/>
</dbReference>
<keyword evidence="3" id="KW-1185">Reference proteome</keyword>
<evidence type="ECO:0000313" key="2">
    <source>
        <dbReference type="EMBL" id="CAH0374276.1"/>
    </source>
</evidence>
<dbReference type="InterPro" id="IPR052920">
    <property type="entry name" value="DNA-binding_regulatory"/>
</dbReference>
<gene>
    <name evidence="2" type="ORF">PECAL_4P15480</name>
</gene>
<dbReference type="PANTHER" id="PTHR43358:SF4">
    <property type="entry name" value="ALPHA_BETA HYDROLASE FOLD-1 DOMAIN-CONTAINING PROTEIN"/>
    <property type="match status" value="1"/>
</dbReference>
<dbReference type="InterPro" id="IPR022742">
    <property type="entry name" value="Hydrolase_4"/>
</dbReference>
<dbReference type="EMBL" id="CAKKNE010000004">
    <property type="protein sequence ID" value="CAH0374276.1"/>
    <property type="molecule type" value="Genomic_DNA"/>
</dbReference>
<evidence type="ECO:0000313" key="3">
    <source>
        <dbReference type="Proteomes" id="UP000789595"/>
    </source>
</evidence>
<sequence>MAEQPERTPGIIDQAKAAYEQVVCAIIRPPRTTYDERHLGPRRFEFLGRTFIREDFEVHNVKDERLVCSRWAAEQRPPMVPTLIFMHGNASARLEAIPQLGTLLSLGVAVVSFDFAGSGLSDGEYVTLGANERLDCRAVVTYLRAEGKTSTIAFWGRSMGAVTALLYADEDNMVDAMVLDSPFASLKLLAEELVERATEQTSTKIPKFAVSGMLQIVRRTIRSRAKIDINDISAIDHTPKLYVPALFCVVKGDSFIANKHSELLHGSYAGDKFILSVEGDHNDARPPAMHVFVRRFLERYMQVPTSWALEKRESVFSTLPPWHPTHGRVLPSEGPSHDLLNLEDASGEQTVGMTRARAREVEGAVGDLFGASRSV</sequence>
<dbReference type="PANTHER" id="PTHR43358">
    <property type="entry name" value="ALPHA/BETA-HYDROLASE"/>
    <property type="match status" value="1"/>
</dbReference>
<dbReference type="Proteomes" id="UP000789595">
    <property type="component" value="Unassembled WGS sequence"/>
</dbReference>
<dbReference type="AlphaFoldDB" id="A0A8J2X4H8"/>
<accession>A0A8J2X4H8</accession>
<proteinExistence type="predicted"/>
<dbReference type="OrthoDB" id="10249433at2759"/>
<dbReference type="InterPro" id="IPR029058">
    <property type="entry name" value="AB_hydrolase_fold"/>
</dbReference>
<dbReference type="SUPFAM" id="SSF53474">
    <property type="entry name" value="alpha/beta-Hydrolases"/>
    <property type="match status" value="1"/>
</dbReference>
<comment type="caution">
    <text evidence="2">The sequence shown here is derived from an EMBL/GenBank/DDBJ whole genome shotgun (WGS) entry which is preliminary data.</text>
</comment>
<name>A0A8J2X4H8_9STRA</name>
<protein>
    <recommendedName>
        <fullName evidence="1">Serine aminopeptidase S33 domain-containing protein</fullName>
    </recommendedName>
</protein>